<dbReference type="SMART" id="SM00554">
    <property type="entry name" value="FAS1"/>
    <property type="match status" value="1"/>
</dbReference>
<gene>
    <name evidence="3" type="ORF">M422DRAFT_265046</name>
</gene>
<proteinExistence type="predicted"/>
<evidence type="ECO:0000313" key="4">
    <source>
        <dbReference type="Proteomes" id="UP000054279"/>
    </source>
</evidence>
<dbReference type="AlphaFoldDB" id="A0A0C9UUT3"/>
<evidence type="ECO:0000256" key="1">
    <source>
        <dbReference type="SAM" id="MobiDB-lite"/>
    </source>
</evidence>
<dbReference type="Proteomes" id="UP000054279">
    <property type="component" value="Unassembled WGS sequence"/>
</dbReference>
<dbReference type="PANTHER" id="PTHR10900">
    <property type="entry name" value="PERIOSTIN-RELATED"/>
    <property type="match status" value="1"/>
</dbReference>
<dbReference type="InterPro" id="IPR050904">
    <property type="entry name" value="Adhesion/Biosynth-related"/>
</dbReference>
<accession>A0A0C9UUT3</accession>
<reference evidence="3 4" key="1">
    <citation type="submission" date="2014-06" db="EMBL/GenBank/DDBJ databases">
        <title>Evolutionary Origins and Diversification of the Mycorrhizal Mutualists.</title>
        <authorList>
            <consortium name="DOE Joint Genome Institute"/>
            <consortium name="Mycorrhizal Genomics Consortium"/>
            <person name="Kohler A."/>
            <person name="Kuo A."/>
            <person name="Nagy L.G."/>
            <person name="Floudas D."/>
            <person name="Copeland A."/>
            <person name="Barry K.W."/>
            <person name="Cichocki N."/>
            <person name="Veneault-Fourrey C."/>
            <person name="LaButti K."/>
            <person name="Lindquist E.A."/>
            <person name="Lipzen A."/>
            <person name="Lundell T."/>
            <person name="Morin E."/>
            <person name="Murat C."/>
            <person name="Riley R."/>
            <person name="Ohm R."/>
            <person name="Sun H."/>
            <person name="Tunlid A."/>
            <person name="Henrissat B."/>
            <person name="Grigoriev I.V."/>
            <person name="Hibbett D.S."/>
            <person name="Martin F."/>
        </authorList>
    </citation>
    <scope>NUCLEOTIDE SEQUENCE [LARGE SCALE GENOMIC DNA]</scope>
    <source>
        <strain evidence="3 4">SS14</strain>
    </source>
</reference>
<protein>
    <recommendedName>
        <fullName evidence="2">FAS1 domain-containing protein</fullName>
    </recommendedName>
</protein>
<dbReference type="Gene3D" id="2.30.180.10">
    <property type="entry name" value="FAS1 domain"/>
    <property type="match status" value="1"/>
</dbReference>
<feature type="compositionally biased region" description="Gly residues" evidence="1">
    <location>
        <begin position="182"/>
        <end position="194"/>
    </location>
</feature>
<keyword evidence="4" id="KW-1185">Reference proteome</keyword>
<dbReference type="PANTHER" id="PTHR10900:SF77">
    <property type="entry name" value="FI19380P1"/>
    <property type="match status" value="1"/>
</dbReference>
<organism evidence="3 4">
    <name type="scientific">Sphaerobolus stellatus (strain SS14)</name>
    <dbReference type="NCBI Taxonomy" id="990650"/>
    <lineage>
        <taxon>Eukaryota</taxon>
        <taxon>Fungi</taxon>
        <taxon>Dikarya</taxon>
        <taxon>Basidiomycota</taxon>
        <taxon>Agaricomycotina</taxon>
        <taxon>Agaricomycetes</taxon>
        <taxon>Phallomycetidae</taxon>
        <taxon>Geastrales</taxon>
        <taxon>Sphaerobolaceae</taxon>
        <taxon>Sphaerobolus</taxon>
    </lineage>
</organism>
<evidence type="ECO:0000259" key="2">
    <source>
        <dbReference type="PROSITE" id="PS50213"/>
    </source>
</evidence>
<dbReference type="SUPFAM" id="SSF82153">
    <property type="entry name" value="FAS1 domain"/>
    <property type="match status" value="1"/>
</dbReference>
<sequence length="233" mass="22350">HIIDAVIDPPPSLADAISSHNLTLLTTAATQAGLLSTLTSAKGITIFAPNDAAFTSALTALGGVTNVSPATLANVLKNHVINGTTVYAAQLGGANFTSAGGESFSFSTNSSGSFVKSGNSTAKVLATDILASNGVVHLIDTVLLNNDSDASAASSAFQSATSAAASAATASQTAPIGPTASGSGGSGSGSGSGSNNGTNGSNGGKSAALAVDVPFRALALSLVLAAFGVAIVL</sequence>
<dbReference type="InterPro" id="IPR036378">
    <property type="entry name" value="FAS1_dom_sf"/>
</dbReference>
<feature type="region of interest" description="Disordered" evidence="1">
    <location>
        <begin position="173"/>
        <end position="201"/>
    </location>
</feature>
<dbReference type="PROSITE" id="PS50213">
    <property type="entry name" value="FAS1"/>
    <property type="match status" value="1"/>
</dbReference>
<feature type="domain" description="FAS1" evidence="2">
    <location>
        <begin position="9"/>
        <end position="143"/>
    </location>
</feature>
<evidence type="ECO:0000313" key="3">
    <source>
        <dbReference type="EMBL" id="KIJ33017.1"/>
    </source>
</evidence>
<dbReference type="Pfam" id="PF02469">
    <property type="entry name" value="Fasciclin"/>
    <property type="match status" value="1"/>
</dbReference>
<dbReference type="EMBL" id="KN837218">
    <property type="protein sequence ID" value="KIJ33017.1"/>
    <property type="molecule type" value="Genomic_DNA"/>
</dbReference>
<name>A0A0C9UUT3_SPHS4</name>
<dbReference type="HOGENOM" id="CLU_1192385_0_0_1"/>
<feature type="non-terminal residue" evidence="3">
    <location>
        <position position="1"/>
    </location>
</feature>
<dbReference type="GO" id="GO:0005615">
    <property type="term" value="C:extracellular space"/>
    <property type="evidence" value="ECO:0007669"/>
    <property type="project" value="TreeGrafter"/>
</dbReference>
<dbReference type="OrthoDB" id="286301at2759"/>
<dbReference type="InterPro" id="IPR000782">
    <property type="entry name" value="FAS1_domain"/>
</dbReference>